<evidence type="ECO:0008006" key="3">
    <source>
        <dbReference type="Google" id="ProtNLM"/>
    </source>
</evidence>
<dbReference type="OrthoDB" id="6257030at2759"/>
<keyword evidence="2" id="KW-1185">Reference proteome</keyword>
<dbReference type="AlphaFoldDB" id="A0A8S9YHE5"/>
<proteinExistence type="predicted"/>
<reference evidence="1" key="1">
    <citation type="submission" date="2019-07" db="EMBL/GenBank/DDBJ databases">
        <title>Annotation for the trematode Paragonimus miyazaki's.</title>
        <authorList>
            <person name="Choi Y.-J."/>
        </authorList>
    </citation>
    <scope>NUCLEOTIDE SEQUENCE</scope>
    <source>
        <strain evidence="1">Japan</strain>
    </source>
</reference>
<name>A0A8S9YHE5_9TREM</name>
<accession>A0A8S9YHE5</accession>
<dbReference type="Proteomes" id="UP000822476">
    <property type="component" value="Unassembled WGS sequence"/>
</dbReference>
<sequence>MVPPVTSSHRKNVSLSVAALTARQYRARKKKEVVALRTQLFDALSEIKRLNDLFITTKCALISLSNRLINIQTKYRQCSCGPSDSEIPYLPDEMYQSGSIDQSSPLDLGLFREIDFNLDVIDPYINGWL</sequence>
<comment type="caution">
    <text evidence="1">The sequence shown here is derived from an EMBL/GenBank/DDBJ whole genome shotgun (WGS) entry which is preliminary data.</text>
</comment>
<protein>
    <recommendedName>
        <fullName evidence="3">BZIP domain-containing protein</fullName>
    </recommendedName>
</protein>
<organism evidence="1 2">
    <name type="scientific">Paragonimus skrjabini miyazakii</name>
    <dbReference type="NCBI Taxonomy" id="59628"/>
    <lineage>
        <taxon>Eukaryota</taxon>
        <taxon>Metazoa</taxon>
        <taxon>Spiralia</taxon>
        <taxon>Lophotrochozoa</taxon>
        <taxon>Platyhelminthes</taxon>
        <taxon>Trematoda</taxon>
        <taxon>Digenea</taxon>
        <taxon>Plagiorchiida</taxon>
        <taxon>Troglotremata</taxon>
        <taxon>Troglotrematidae</taxon>
        <taxon>Paragonimus</taxon>
    </lineage>
</organism>
<gene>
    <name evidence="1" type="ORF">EG68_11864</name>
</gene>
<evidence type="ECO:0000313" key="2">
    <source>
        <dbReference type="Proteomes" id="UP000822476"/>
    </source>
</evidence>
<evidence type="ECO:0000313" key="1">
    <source>
        <dbReference type="EMBL" id="KAF7234498.1"/>
    </source>
</evidence>
<dbReference type="EMBL" id="JTDE01009246">
    <property type="protein sequence ID" value="KAF7234498.1"/>
    <property type="molecule type" value="Genomic_DNA"/>
</dbReference>